<dbReference type="InterPro" id="IPR001447">
    <property type="entry name" value="Arylamine_N-AcTrfase"/>
</dbReference>
<dbReference type="Proteomes" id="UP000622890">
    <property type="component" value="Unassembled WGS sequence"/>
</dbReference>
<evidence type="ECO:0000256" key="1">
    <source>
        <dbReference type="ARBA" id="ARBA00006547"/>
    </source>
</evidence>
<dbReference type="AlphaFoldDB" id="A0A934W8P2"/>
<evidence type="ECO:0000313" key="4">
    <source>
        <dbReference type="Proteomes" id="UP000622890"/>
    </source>
</evidence>
<dbReference type="RefSeq" id="WP_200598251.1">
    <property type="nucleotide sequence ID" value="NZ_JAEPBG010000029.1"/>
</dbReference>
<dbReference type="PANTHER" id="PTHR11786">
    <property type="entry name" value="N-HYDROXYARYLAMINE O-ACETYLTRANSFERASE"/>
    <property type="match status" value="1"/>
</dbReference>
<reference evidence="3" key="1">
    <citation type="submission" date="2021-01" db="EMBL/GenBank/DDBJ databases">
        <title>Genome sequence of strain Noviherbaspirillum sp. DKR-6.</title>
        <authorList>
            <person name="Chaudhary D.K."/>
        </authorList>
    </citation>
    <scope>NUCLEOTIDE SEQUENCE</scope>
    <source>
        <strain evidence="3">DKR-6</strain>
    </source>
</reference>
<dbReference type="Gene3D" id="2.40.128.150">
    <property type="entry name" value="Cysteine proteinases"/>
    <property type="match status" value="1"/>
</dbReference>
<dbReference type="PRINTS" id="PR01543">
    <property type="entry name" value="ANATRNSFRASE"/>
</dbReference>
<dbReference type="SUPFAM" id="SSF54001">
    <property type="entry name" value="Cysteine proteinases"/>
    <property type="match status" value="1"/>
</dbReference>
<dbReference type="Pfam" id="PF00797">
    <property type="entry name" value="Acetyltransf_2"/>
    <property type="match status" value="1"/>
</dbReference>
<comment type="similarity">
    <text evidence="1 2">Belongs to the arylamine N-acetyltransferase family.</text>
</comment>
<comment type="caution">
    <text evidence="3">The sequence shown here is derived from an EMBL/GenBank/DDBJ whole genome shotgun (WGS) entry which is preliminary data.</text>
</comment>
<sequence length="275" mass="30794">MSALPIDLPAYLRRIGHDGPVVAELATLRQLHALHVSAIPFENLSPLLGDEVGLDAASLQGKLIAAGRGGWCYEHNLLFRHALEAIGFRVRGLAARVRWNAPAGVTRPRTHMLLLVHVDDEEWIADVGFGGLTLSAPLRLAPGLAQETPHEPFRIASEGDTWLLQARLDEAWNTLYAFDLQQQHLADYELANWYLAHHPQSMFVNHLLAARAAPGERHALIDTRYTRRWNGGSESRDLVDVDDMKRVLRERFLLRLPPHPALDMRLAGFFDAADK</sequence>
<keyword evidence="4" id="KW-1185">Reference proteome</keyword>
<name>A0A934W8P2_9BURK</name>
<accession>A0A934W8P2</accession>
<dbReference type="GO" id="GO:0016407">
    <property type="term" value="F:acetyltransferase activity"/>
    <property type="evidence" value="ECO:0007669"/>
    <property type="project" value="InterPro"/>
</dbReference>
<dbReference type="InterPro" id="IPR038765">
    <property type="entry name" value="Papain-like_cys_pep_sf"/>
</dbReference>
<evidence type="ECO:0000313" key="3">
    <source>
        <dbReference type="EMBL" id="MBK4738882.1"/>
    </source>
</evidence>
<proteinExistence type="inferred from homology"/>
<dbReference type="EMBL" id="JAEPBG010000029">
    <property type="protein sequence ID" value="MBK4738882.1"/>
    <property type="molecule type" value="Genomic_DNA"/>
</dbReference>
<dbReference type="Gene3D" id="3.30.2140.10">
    <property type="entry name" value="Arylamine N-acetyltransferase"/>
    <property type="match status" value="1"/>
</dbReference>
<evidence type="ECO:0000256" key="2">
    <source>
        <dbReference type="RuleBase" id="RU003452"/>
    </source>
</evidence>
<dbReference type="PANTHER" id="PTHR11786:SF0">
    <property type="entry name" value="ARYLAMINE N-ACETYLTRANSFERASE 4-RELATED"/>
    <property type="match status" value="1"/>
</dbReference>
<protein>
    <submittedName>
        <fullName evidence="3">Arylamine N-acetyltransferase</fullName>
    </submittedName>
</protein>
<organism evidence="3 4">
    <name type="scientific">Noviherbaspirillum pedocola</name>
    <dbReference type="NCBI Taxonomy" id="2801341"/>
    <lineage>
        <taxon>Bacteria</taxon>
        <taxon>Pseudomonadati</taxon>
        <taxon>Pseudomonadota</taxon>
        <taxon>Betaproteobacteria</taxon>
        <taxon>Burkholderiales</taxon>
        <taxon>Oxalobacteraceae</taxon>
        <taxon>Noviherbaspirillum</taxon>
    </lineage>
</organism>
<gene>
    <name evidence="3" type="ORF">JJB74_30080</name>
</gene>